<comment type="caution">
    <text evidence="1">The sequence shown here is derived from an EMBL/GenBank/DDBJ whole genome shotgun (WGS) entry which is preliminary data.</text>
</comment>
<dbReference type="AlphaFoldDB" id="A0AA88NGA0"/>
<sequence length="106" mass="11768">MSFTFLTWQQHSERCGERAHFISQPHSITLSEILGLSLVCSDGSPNIWSSIQTSKNKPEEDQAGQADISGRPRVFTRGAFTSVHPVLHRPLVAAHPACEKLLKTRC</sequence>
<name>A0AA88NGA0_CHASR</name>
<accession>A0AA88NGA0</accession>
<reference evidence="1" key="1">
    <citation type="submission" date="2023-07" db="EMBL/GenBank/DDBJ databases">
        <title>Chromosome-level Genome Assembly of Striped Snakehead (Channa striata).</title>
        <authorList>
            <person name="Liu H."/>
        </authorList>
    </citation>
    <scope>NUCLEOTIDE SEQUENCE</scope>
    <source>
        <strain evidence="1">Gz</strain>
        <tissue evidence="1">Muscle</tissue>
    </source>
</reference>
<dbReference type="EMBL" id="JAUPFM010000003">
    <property type="protein sequence ID" value="KAK2855978.1"/>
    <property type="molecule type" value="Genomic_DNA"/>
</dbReference>
<protein>
    <submittedName>
        <fullName evidence="1">Uncharacterized protein</fullName>
    </submittedName>
</protein>
<evidence type="ECO:0000313" key="1">
    <source>
        <dbReference type="EMBL" id="KAK2855978.1"/>
    </source>
</evidence>
<gene>
    <name evidence="1" type="ORF">Q5P01_004713</name>
</gene>
<keyword evidence="2" id="KW-1185">Reference proteome</keyword>
<evidence type="ECO:0000313" key="2">
    <source>
        <dbReference type="Proteomes" id="UP001187415"/>
    </source>
</evidence>
<dbReference type="Proteomes" id="UP001187415">
    <property type="component" value="Unassembled WGS sequence"/>
</dbReference>
<proteinExistence type="predicted"/>
<organism evidence="1 2">
    <name type="scientific">Channa striata</name>
    <name type="common">Snakehead murrel</name>
    <name type="synonym">Ophicephalus striatus</name>
    <dbReference type="NCBI Taxonomy" id="64152"/>
    <lineage>
        <taxon>Eukaryota</taxon>
        <taxon>Metazoa</taxon>
        <taxon>Chordata</taxon>
        <taxon>Craniata</taxon>
        <taxon>Vertebrata</taxon>
        <taxon>Euteleostomi</taxon>
        <taxon>Actinopterygii</taxon>
        <taxon>Neopterygii</taxon>
        <taxon>Teleostei</taxon>
        <taxon>Neoteleostei</taxon>
        <taxon>Acanthomorphata</taxon>
        <taxon>Anabantaria</taxon>
        <taxon>Anabantiformes</taxon>
        <taxon>Channoidei</taxon>
        <taxon>Channidae</taxon>
        <taxon>Channa</taxon>
    </lineage>
</organism>